<dbReference type="NCBIfam" id="TIGR00912">
    <property type="entry name" value="2A0309"/>
    <property type="match status" value="1"/>
</dbReference>
<feature type="transmembrane region" description="Helical" evidence="8">
    <location>
        <begin position="12"/>
        <end position="29"/>
    </location>
</feature>
<evidence type="ECO:0000256" key="8">
    <source>
        <dbReference type="SAM" id="Phobius"/>
    </source>
</evidence>
<accession>A0A2V3A7L8</accession>
<sequence>MEEKEFQISPFLVFFLIHSVQLGVGVFGFQRTVMKSAGNDAWMAVIGAGIPVSMIIWVMYLLLNRHQKDLIQIHRDLFGKWIGGLLSLIWIIYWLMIGIVVLRSYIEIVQVWLFPLINIIMFSIILLILVYYCVTGGFRIVTGISFLGVLIPFYIFLTFLFPIEYTHFRNLLPIWNHSIKDITISTKDMMLSYLGFSTLLIYYPYIKHPKRSQKWAHLGNLLTGFIYLFILIISIGYFSENQISRHTWATLSMWKIVELPFVERFEYIGITSWVLIILPNICISVWAATKGVETIFNINPKKVVWIIVVILLIILGSTVAIEGRENIEKLNKYMSLLGLYLVFVYLPFLTLVSFLISRIRRGNIEKA</sequence>
<dbReference type="GO" id="GO:0016020">
    <property type="term" value="C:membrane"/>
    <property type="evidence" value="ECO:0007669"/>
    <property type="project" value="UniProtKB-SubCell"/>
</dbReference>
<organism evidence="9 10">
    <name type="scientific">Cytobacillus oceanisediminis</name>
    <dbReference type="NCBI Taxonomy" id="665099"/>
    <lineage>
        <taxon>Bacteria</taxon>
        <taxon>Bacillati</taxon>
        <taxon>Bacillota</taxon>
        <taxon>Bacilli</taxon>
        <taxon>Bacillales</taxon>
        <taxon>Bacillaceae</taxon>
        <taxon>Cytobacillus</taxon>
    </lineage>
</organism>
<keyword evidence="4" id="KW-0309">Germination</keyword>
<dbReference type="PANTHER" id="PTHR34975:SF2">
    <property type="entry name" value="SPORE GERMINATION PROTEIN A2"/>
    <property type="match status" value="1"/>
</dbReference>
<name>A0A2V3A7L8_9BACI</name>
<evidence type="ECO:0000256" key="1">
    <source>
        <dbReference type="ARBA" id="ARBA00004141"/>
    </source>
</evidence>
<protein>
    <submittedName>
        <fullName evidence="9">Spore germination protein (Amino acid permease)</fullName>
    </submittedName>
</protein>
<evidence type="ECO:0000256" key="5">
    <source>
        <dbReference type="ARBA" id="ARBA00022692"/>
    </source>
</evidence>
<dbReference type="OrthoDB" id="2380240at2"/>
<dbReference type="Pfam" id="PF03845">
    <property type="entry name" value="Spore_permease"/>
    <property type="match status" value="1"/>
</dbReference>
<evidence type="ECO:0000256" key="6">
    <source>
        <dbReference type="ARBA" id="ARBA00022989"/>
    </source>
</evidence>
<evidence type="ECO:0000256" key="7">
    <source>
        <dbReference type="ARBA" id="ARBA00023136"/>
    </source>
</evidence>
<dbReference type="GO" id="GO:0009847">
    <property type="term" value="P:spore germination"/>
    <property type="evidence" value="ECO:0007669"/>
    <property type="project" value="InterPro"/>
</dbReference>
<reference evidence="9 10" key="1">
    <citation type="submission" date="2018-05" db="EMBL/GenBank/DDBJ databases">
        <title>Freshwater and sediment microbial communities from various areas in North America, analyzing microbe dynamics in response to fracking.</title>
        <authorList>
            <person name="Lamendella R."/>
        </authorList>
    </citation>
    <scope>NUCLEOTIDE SEQUENCE [LARGE SCALE GENOMIC DNA]</scope>
    <source>
        <strain evidence="9 10">15_TX</strain>
    </source>
</reference>
<feature type="transmembrane region" description="Helical" evidence="8">
    <location>
        <begin position="41"/>
        <end position="63"/>
    </location>
</feature>
<dbReference type="PANTHER" id="PTHR34975">
    <property type="entry name" value="SPORE GERMINATION PROTEIN A2"/>
    <property type="match status" value="1"/>
</dbReference>
<dbReference type="RefSeq" id="WP_110063469.1">
    <property type="nucleotide sequence ID" value="NZ_QGTW01000001.1"/>
</dbReference>
<keyword evidence="6 8" id="KW-1133">Transmembrane helix</keyword>
<evidence type="ECO:0000313" key="10">
    <source>
        <dbReference type="Proteomes" id="UP000247150"/>
    </source>
</evidence>
<feature type="transmembrane region" description="Helical" evidence="8">
    <location>
        <begin position="190"/>
        <end position="206"/>
    </location>
</feature>
<keyword evidence="3" id="KW-0813">Transport</keyword>
<dbReference type="Gene3D" id="1.20.1740.10">
    <property type="entry name" value="Amino acid/polyamine transporter I"/>
    <property type="match status" value="1"/>
</dbReference>
<feature type="transmembrane region" description="Helical" evidence="8">
    <location>
        <begin position="218"/>
        <end position="238"/>
    </location>
</feature>
<dbReference type="InterPro" id="IPR004761">
    <property type="entry name" value="Spore_GerAB"/>
</dbReference>
<comment type="similarity">
    <text evidence="2">Belongs to the amino acid-polyamine-organocation (APC) superfamily. Spore germination protein (SGP) (TC 2.A.3.9) family.</text>
</comment>
<comment type="caution">
    <text evidence="9">The sequence shown here is derived from an EMBL/GenBank/DDBJ whole genome shotgun (WGS) entry which is preliminary data.</text>
</comment>
<gene>
    <name evidence="9" type="ORF">DFO73_101833</name>
</gene>
<dbReference type="AlphaFoldDB" id="A0A2V3A7L8"/>
<evidence type="ECO:0000256" key="2">
    <source>
        <dbReference type="ARBA" id="ARBA00007998"/>
    </source>
</evidence>
<dbReference type="EMBL" id="QGTW01000001">
    <property type="protein sequence ID" value="PWW32568.1"/>
    <property type="molecule type" value="Genomic_DNA"/>
</dbReference>
<evidence type="ECO:0000256" key="3">
    <source>
        <dbReference type="ARBA" id="ARBA00022448"/>
    </source>
</evidence>
<feature type="transmembrane region" description="Helical" evidence="8">
    <location>
        <begin position="84"/>
        <end position="106"/>
    </location>
</feature>
<evidence type="ECO:0000256" key="4">
    <source>
        <dbReference type="ARBA" id="ARBA00022544"/>
    </source>
</evidence>
<feature type="transmembrane region" description="Helical" evidence="8">
    <location>
        <begin position="303"/>
        <end position="321"/>
    </location>
</feature>
<comment type="subcellular location">
    <subcellularLocation>
        <location evidence="1">Membrane</location>
        <topology evidence="1">Multi-pass membrane protein</topology>
    </subcellularLocation>
</comment>
<keyword evidence="7 8" id="KW-0472">Membrane</keyword>
<dbReference type="Proteomes" id="UP000247150">
    <property type="component" value="Unassembled WGS sequence"/>
</dbReference>
<feature type="transmembrane region" description="Helical" evidence="8">
    <location>
        <begin position="112"/>
        <end position="134"/>
    </location>
</feature>
<keyword evidence="5 8" id="KW-0812">Transmembrane</keyword>
<feature type="transmembrane region" description="Helical" evidence="8">
    <location>
        <begin position="333"/>
        <end position="356"/>
    </location>
</feature>
<proteinExistence type="inferred from homology"/>
<feature type="transmembrane region" description="Helical" evidence="8">
    <location>
        <begin position="267"/>
        <end position="288"/>
    </location>
</feature>
<feature type="transmembrane region" description="Helical" evidence="8">
    <location>
        <begin position="141"/>
        <end position="163"/>
    </location>
</feature>
<evidence type="ECO:0000313" key="9">
    <source>
        <dbReference type="EMBL" id="PWW32568.1"/>
    </source>
</evidence>